<reference evidence="8" key="1">
    <citation type="submission" date="2014-08" db="EMBL/GenBank/DDBJ databases">
        <authorList>
            <person name="Sharma Rahul"/>
            <person name="Thines Marco"/>
        </authorList>
    </citation>
    <scope>NUCLEOTIDE SEQUENCE</scope>
</reference>
<dbReference type="PROSITE" id="PS00131">
    <property type="entry name" value="CARBOXYPEPT_SER_SER"/>
    <property type="match status" value="1"/>
</dbReference>
<keyword evidence="5 7" id="KW-0378">Hydrolase</keyword>
<keyword evidence="2 7" id="KW-0121">Carboxypeptidase</keyword>
<dbReference type="PROSITE" id="PS00560">
    <property type="entry name" value="CARBOXYPEPT_SER_HIS"/>
    <property type="match status" value="1"/>
</dbReference>
<dbReference type="GO" id="GO:0006508">
    <property type="term" value="P:proteolysis"/>
    <property type="evidence" value="ECO:0007669"/>
    <property type="project" value="UniProtKB-KW"/>
</dbReference>
<dbReference type="InterPro" id="IPR033124">
    <property type="entry name" value="Ser_caboxypep_his_AS"/>
</dbReference>
<dbReference type="PRINTS" id="PR00724">
    <property type="entry name" value="CRBOXYPTASEC"/>
</dbReference>
<evidence type="ECO:0000256" key="5">
    <source>
        <dbReference type="ARBA" id="ARBA00022801"/>
    </source>
</evidence>
<dbReference type="GO" id="GO:0004185">
    <property type="term" value="F:serine-type carboxypeptidase activity"/>
    <property type="evidence" value="ECO:0007669"/>
    <property type="project" value="UniProtKB-UniRule"/>
</dbReference>
<evidence type="ECO:0000313" key="8">
    <source>
        <dbReference type="EMBL" id="CED82580.1"/>
    </source>
</evidence>
<evidence type="ECO:0000256" key="7">
    <source>
        <dbReference type="RuleBase" id="RU361156"/>
    </source>
</evidence>
<dbReference type="Gene3D" id="3.40.50.1820">
    <property type="entry name" value="alpha/beta hydrolase"/>
    <property type="match status" value="1"/>
</dbReference>
<evidence type="ECO:0000256" key="3">
    <source>
        <dbReference type="ARBA" id="ARBA00022670"/>
    </source>
</evidence>
<keyword evidence="3 7" id="KW-0645">Protease</keyword>
<dbReference type="PANTHER" id="PTHR11802:SF113">
    <property type="entry name" value="SERINE CARBOXYPEPTIDASE CTSA-4.1"/>
    <property type="match status" value="1"/>
</dbReference>
<dbReference type="GO" id="GO:0000324">
    <property type="term" value="C:fungal-type vacuole"/>
    <property type="evidence" value="ECO:0007669"/>
    <property type="project" value="TreeGrafter"/>
</dbReference>
<protein>
    <recommendedName>
        <fullName evidence="7">Carboxypeptidase</fullName>
        <ecNumber evidence="7">3.4.16.-</ecNumber>
    </recommendedName>
</protein>
<proteinExistence type="inferred from homology"/>
<comment type="similarity">
    <text evidence="1 7">Belongs to the peptidase S10 family.</text>
</comment>
<accession>A0A0F7SQ15</accession>
<dbReference type="AlphaFoldDB" id="A0A0F7SQ15"/>
<dbReference type="EMBL" id="LN483124">
    <property type="protein sequence ID" value="CED82580.1"/>
    <property type="molecule type" value="Genomic_DNA"/>
</dbReference>
<feature type="chain" id="PRO_5005117558" description="Carboxypeptidase" evidence="7">
    <location>
        <begin position="24"/>
        <end position="494"/>
    </location>
</feature>
<dbReference type="InterPro" id="IPR018202">
    <property type="entry name" value="Ser_caboxypep_ser_AS"/>
</dbReference>
<keyword evidence="4 7" id="KW-0732">Signal</keyword>
<evidence type="ECO:0000256" key="6">
    <source>
        <dbReference type="ARBA" id="ARBA00023180"/>
    </source>
</evidence>
<dbReference type="Pfam" id="PF00450">
    <property type="entry name" value="Peptidase_S10"/>
    <property type="match status" value="1"/>
</dbReference>
<organism evidence="8">
    <name type="scientific">Phaffia rhodozyma</name>
    <name type="common">Yeast</name>
    <name type="synonym">Xanthophyllomyces dendrorhous</name>
    <dbReference type="NCBI Taxonomy" id="264483"/>
    <lineage>
        <taxon>Eukaryota</taxon>
        <taxon>Fungi</taxon>
        <taxon>Dikarya</taxon>
        <taxon>Basidiomycota</taxon>
        <taxon>Agaricomycotina</taxon>
        <taxon>Tremellomycetes</taxon>
        <taxon>Cystofilobasidiales</taxon>
        <taxon>Mrakiaceae</taxon>
        <taxon>Phaffia</taxon>
    </lineage>
</organism>
<dbReference type="PANTHER" id="PTHR11802">
    <property type="entry name" value="SERINE PROTEASE FAMILY S10 SERINE CARBOXYPEPTIDASE"/>
    <property type="match status" value="1"/>
</dbReference>
<keyword evidence="6" id="KW-0325">Glycoprotein</keyword>
<feature type="signal peptide" evidence="7">
    <location>
        <begin position="1"/>
        <end position="23"/>
    </location>
</feature>
<dbReference type="InterPro" id="IPR001563">
    <property type="entry name" value="Peptidase_S10"/>
</dbReference>
<sequence>MVNLRALLSSSFALVALFSSTNAAYSPGSSSHDAQDDFRLTDVQGQTHMVFTHESFADHRIRIKETTGWCDPYVKSYTGYLDVDSHGRNLFFYFFLSKSNPEKDDVLMWINGGPGCGSETGLFQELGPCKIVDSSSLNGTEVNPYAWNSNLNVFLLDQPIGVGLSYGSNGQVVSNTEQAAIDVQAFIAIFFDTFKEFRGRRFHLSGESYGGRYLPLFGAAVVDGNKNLKHPINLQSVIIGNGVTDRFDLTLTHYNMTCTSLSGLSPVLSVSECAQMQATLPRCKEMMKEYCEDVSDPLGCQNAISFCYKWIKNPFAATGLNPYDMSKPCIGSGCYGPIKDAISSYLDNPAHRSFLGIDPHVGNFTGCDSKVGMDFAQSGDHTGKTWFYVASLLEHGIKFLIYAGKYDFQCNFIHQIQWTSRLEWTHSVGFNEQPIVPWYMNQSDSIDEDRSVGEWRTYGGLTYVSIKGAGHMVPYDKPAESLEMLTRFLEHEKM</sequence>
<dbReference type="InterPro" id="IPR029058">
    <property type="entry name" value="AB_hydrolase_fold"/>
</dbReference>
<dbReference type="EC" id="3.4.16.-" evidence="7"/>
<dbReference type="Gene3D" id="1.10.287.410">
    <property type="match status" value="1"/>
</dbReference>
<evidence type="ECO:0000256" key="2">
    <source>
        <dbReference type="ARBA" id="ARBA00022645"/>
    </source>
</evidence>
<name>A0A0F7SQ15_PHARH</name>
<evidence type="ECO:0000256" key="1">
    <source>
        <dbReference type="ARBA" id="ARBA00009431"/>
    </source>
</evidence>
<evidence type="ECO:0000256" key="4">
    <source>
        <dbReference type="ARBA" id="ARBA00022729"/>
    </source>
</evidence>
<dbReference type="SUPFAM" id="SSF53474">
    <property type="entry name" value="alpha/beta-Hydrolases"/>
    <property type="match status" value="1"/>
</dbReference>